<gene>
    <name evidence="3" type="ORF">Clacol_004953</name>
</gene>
<evidence type="ECO:0000256" key="1">
    <source>
        <dbReference type="ARBA" id="ARBA00010609"/>
    </source>
</evidence>
<dbReference type="Gene3D" id="2.60.40.420">
    <property type="entry name" value="Cupredoxins - blue copper proteins"/>
    <property type="match status" value="1"/>
</dbReference>
<feature type="domain" description="Plastocyanin-like" evidence="2">
    <location>
        <begin position="119"/>
        <end position="237"/>
    </location>
</feature>
<dbReference type="InterPro" id="IPR011706">
    <property type="entry name" value="Cu-oxidase_C"/>
</dbReference>
<dbReference type="EMBL" id="BPWL01000005">
    <property type="protein sequence ID" value="GJJ10726.1"/>
    <property type="molecule type" value="Genomic_DNA"/>
</dbReference>
<comment type="caution">
    <text evidence="3">The sequence shown here is derived from an EMBL/GenBank/DDBJ whole genome shotgun (WGS) entry which is preliminary data.</text>
</comment>
<dbReference type="GO" id="GO:0010106">
    <property type="term" value="P:cellular response to iron ion starvation"/>
    <property type="evidence" value="ECO:0007669"/>
    <property type="project" value="TreeGrafter"/>
</dbReference>
<dbReference type="SUPFAM" id="SSF49503">
    <property type="entry name" value="Cupredoxins"/>
    <property type="match status" value="1"/>
</dbReference>
<dbReference type="CDD" id="cd13903">
    <property type="entry name" value="CuRO_3_Tv-LCC_like"/>
    <property type="match status" value="1"/>
</dbReference>
<dbReference type="AlphaFoldDB" id="A0AAV5A7X5"/>
<accession>A0AAV5A7X5</accession>
<evidence type="ECO:0000259" key="2">
    <source>
        <dbReference type="Pfam" id="PF07731"/>
    </source>
</evidence>
<name>A0AAV5A7X5_9AGAM</name>
<dbReference type="PANTHER" id="PTHR11709:SF361">
    <property type="entry name" value="IRON TRANSPORT MULTICOPPER OXIDASE FET3"/>
    <property type="match status" value="1"/>
</dbReference>
<sequence>MLSDWYYNTALNLQKTWFARGPSPIPDSGLINSAGRFDRGSLVPLTRVKDITLWDPRYTGSGETIKVKGLDTFAVLHYDAVDNPGSLGGSNPPDQIFNFTYEPTTDNANRWVINGTSYQPPSLPTLLNILTHTNATFGTNENTFTLKPNATVEILFHHDIKHPFHLHGHVFDVIQSVDGGPPNYKNPPRRDTVTAGLTLTGAPTRIRFRTDNPGPRFLHCHIDWDFEDGLAVVFAEDLSGIRNGSKAVRYNPEWDRPCDIYDKLSSDLR</sequence>
<dbReference type="Pfam" id="PF07731">
    <property type="entry name" value="Cu-oxidase_2"/>
    <property type="match status" value="1"/>
</dbReference>
<reference evidence="3" key="1">
    <citation type="submission" date="2021-10" db="EMBL/GenBank/DDBJ databases">
        <title>De novo Genome Assembly of Clathrus columnatus (Basidiomycota, Fungi) Using Illumina and Nanopore Sequence Data.</title>
        <authorList>
            <person name="Ogiso-Tanaka E."/>
            <person name="Itagaki H."/>
            <person name="Hosoya T."/>
            <person name="Hosaka K."/>
        </authorList>
    </citation>
    <scope>NUCLEOTIDE SEQUENCE</scope>
    <source>
        <strain evidence="3">MO-923</strain>
    </source>
</reference>
<evidence type="ECO:0000313" key="3">
    <source>
        <dbReference type="EMBL" id="GJJ10726.1"/>
    </source>
</evidence>
<protein>
    <recommendedName>
        <fullName evidence="2">Plastocyanin-like domain-containing protein</fullName>
    </recommendedName>
</protein>
<dbReference type="GO" id="GO:0033573">
    <property type="term" value="C:high-affinity iron permease complex"/>
    <property type="evidence" value="ECO:0007669"/>
    <property type="project" value="TreeGrafter"/>
</dbReference>
<dbReference type="InterPro" id="IPR045087">
    <property type="entry name" value="Cu-oxidase_fam"/>
</dbReference>
<keyword evidence="4" id="KW-1185">Reference proteome</keyword>
<comment type="similarity">
    <text evidence="1">Belongs to the multicopper oxidase family.</text>
</comment>
<dbReference type="InterPro" id="IPR008972">
    <property type="entry name" value="Cupredoxin"/>
</dbReference>
<dbReference type="Proteomes" id="UP001050691">
    <property type="component" value="Unassembled WGS sequence"/>
</dbReference>
<organism evidence="3 4">
    <name type="scientific">Clathrus columnatus</name>
    <dbReference type="NCBI Taxonomy" id="1419009"/>
    <lineage>
        <taxon>Eukaryota</taxon>
        <taxon>Fungi</taxon>
        <taxon>Dikarya</taxon>
        <taxon>Basidiomycota</taxon>
        <taxon>Agaricomycotina</taxon>
        <taxon>Agaricomycetes</taxon>
        <taxon>Phallomycetidae</taxon>
        <taxon>Phallales</taxon>
        <taxon>Clathraceae</taxon>
        <taxon>Clathrus</taxon>
    </lineage>
</organism>
<dbReference type="GO" id="GO:0033215">
    <property type="term" value="P:reductive iron assimilation"/>
    <property type="evidence" value="ECO:0007669"/>
    <property type="project" value="TreeGrafter"/>
</dbReference>
<dbReference type="PANTHER" id="PTHR11709">
    <property type="entry name" value="MULTI-COPPER OXIDASE"/>
    <property type="match status" value="1"/>
</dbReference>
<dbReference type="GO" id="GO:0004322">
    <property type="term" value="F:ferroxidase activity"/>
    <property type="evidence" value="ECO:0007669"/>
    <property type="project" value="TreeGrafter"/>
</dbReference>
<proteinExistence type="inferred from homology"/>
<evidence type="ECO:0000313" key="4">
    <source>
        <dbReference type="Proteomes" id="UP001050691"/>
    </source>
</evidence>
<dbReference type="GO" id="GO:0005507">
    <property type="term" value="F:copper ion binding"/>
    <property type="evidence" value="ECO:0007669"/>
    <property type="project" value="InterPro"/>
</dbReference>